<evidence type="ECO:0000256" key="1">
    <source>
        <dbReference type="SAM" id="MobiDB-lite"/>
    </source>
</evidence>
<organism evidence="3 4">
    <name type="scientific">Phytophthora ramorum</name>
    <name type="common">Sudden oak death agent</name>
    <dbReference type="NCBI Taxonomy" id="164328"/>
    <lineage>
        <taxon>Eukaryota</taxon>
        <taxon>Sar</taxon>
        <taxon>Stramenopiles</taxon>
        <taxon>Oomycota</taxon>
        <taxon>Peronosporomycetes</taxon>
        <taxon>Peronosporales</taxon>
        <taxon>Peronosporaceae</taxon>
        <taxon>Phytophthora</taxon>
    </lineage>
</organism>
<dbReference type="HOGENOM" id="CLU_013767_2_0_1"/>
<reference evidence="4" key="1">
    <citation type="journal article" date="2006" name="Science">
        <title>Phytophthora genome sequences uncover evolutionary origins and mechanisms of pathogenesis.</title>
        <authorList>
            <person name="Tyler B.M."/>
            <person name="Tripathy S."/>
            <person name="Zhang X."/>
            <person name="Dehal P."/>
            <person name="Jiang R.H."/>
            <person name="Aerts A."/>
            <person name="Arredondo F.D."/>
            <person name="Baxter L."/>
            <person name="Bensasson D."/>
            <person name="Beynon J.L."/>
            <person name="Chapman J."/>
            <person name="Damasceno C.M."/>
            <person name="Dorrance A.E."/>
            <person name="Dou D."/>
            <person name="Dickerman A.W."/>
            <person name="Dubchak I.L."/>
            <person name="Garbelotto M."/>
            <person name="Gijzen M."/>
            <person name="Gordon S.G."/>
            <person name="Govers F."/>
            <person name="Grunwald N.J."/>
            <person name="Huang W."/>
            <person name="Ivors K.L."/>
            <person name="Jones R.W."/>
            <person name="Kamoun S."/>
            <person name="Krampis K."/>
            <person name="Lamour K.H."/>
            <person name="Lee M.K."/>
            <person name="McDonald W.H."/>
            <person name="Medina M."/>
            <person name="Meijer H.J."/>
            <person name="Nordberg E.K."/>
            <person name="Maclean D.J."/>
            <person name="Ospina-Giraldo M.D."/>
            <person name="Morris P.F."/>
            <person name="Phuntumart V."/>
            <person name="Putnam N.H."/>
            <person name="Rash S."/>
            <person name="Rose J.K."/>
            <person name="Sakihama Y."/>
            <person name="Salamov A.A."/>
            <person name="Savidor A."/>
            <person name="Scheuring C.F."/>
            <person name="Smith B.M."/>
            <person name="Sobral B.W."/>
            <person name="Terry A."/>
            <person name="Torto-Alalibo T.A."/>
            <person name="Win J."/>
            <person name="Xu Z."/>
            <person name="Zhang H."/>
            <person name="Grigoriev I.V."/>
            <person name="Rokhsar D.S."/>
            <person name="Boore J.L."/>
        </authorList>
    </citation>
    <scope>NUCLEOTIDE SEQUENCE [LARGE SCALE GENOMIC DNA]</scope>
    <source>
        <strain evidence="4">Pr102</strain>
    </source>
</reference>
<accession>H3HBJ8</accession>
<evidence type="ECO:0000313" key="3">
    <source>
        <dbReference type="EnsemblProtists" id="Phyra94231"/>
    </source>
</evidence>
<feature type="signal peptide" evidence="2">
    <location>
        <begin position="1"/>
        <end position="28"/>
    </location>
</feature>
<dbReference type="Pfam" id="PF16683">
    <property type="entry name" value="TGase_elicitor"/>
    <property type="match status" value="1"/>
</dbReference>
<dbReference type="InParanoid" id="H3HBJ8"/>
<sequence length="501" mass="54075">MRPTRYSSLSFSTCLAALAGLLLPGATGVPFEYNPITILSSATSLSHSSPAFGGVAPGTNTSAITYEVRTYTVITSSNSSSTTTSTTTDGGTTKSSTTSKSTSSTSTKQSTVFNSSIAANGPVLASVHERSLEQSSSDLQKLEDFFGTSLEMNVQKLASNAAYYVMPWPSSYWAMYLDSINYRWSSASEPSATEKYASAFGLDPDALMDSVSKSTGIQSMSPSSTSCSTNWDCASLGDGSVCARRDGEWQGYCIPTWYGICHAWAPAALLEPEPNCAVDYNGVTFQPMDIKALLSEIYDGSNIATVFTGARFFGPDSDGTTDEYGRYTDASRRDLGPGFMHVALANIIGRFNASVVMDVTAGAEVWNQPIYSYKVVTQKEMTPSEAASQYYGVSTYPFNSAAERIMYMETSVSWMIETFEDGGLVASGRAASYMTSKTYSYLLELDNDYNILGGEWVGDSDLDHPDFLWFPKARPDLSVVTEAGLNYQNVRTLLDKATNCS</sequence>
<keyword evidence="2" id="KW-0732">Signal</keyword>
<dbReference type="EnsemblProtists" id="Phyra94231">
    <property type="protein sequence ID" value="Phyra94231"/>
    <property type="gene ID" value="Phyra94231"/>
</dbReference>
<dbReference type="AlphaFoldDB" id="H3HBJ8"/>
<evidence type="ECO:0000256" key="2">
    <source>
        <dbReference type="SAM" id="SignalP"/>
    </source>
</evidence>
<protein>
    <recommendedName>
        <fullName evidence="5">Elicitor-like transglutaminase</fullName>
    </recommendedName>
</protein>
<dbReference type="STRING" id="164328.H3HBJ8"/>
<dbReference type="VEuPathDB" id="FungiDB:KRP23_9574"/>
<keyword evidence="4" id="KW-1185">Reference proteome</keyword>
<proteinExistence type="predicted"/>
<feature type="chain" id="PRO_5003588377" description="Elicitor-like transglutaminase" evidence="2">
    <location>
        <begin position="29"/>
        <end position="501"/>
    </location>
</feature>
<dbReference type="GO" id="GO:0016755">
    <property type="term" value="F:aminoacyltransferase activity"/>
    <property type="evidence" value="ECO:0007669"/>
    <property type="project" value="InterPro"/>
</dbReference>
<dbReference type="VEuPathDB" id="FungiDB:KRP23_10126"/>
<evidence type="ECO:0000313" key="4">
    <source>
        <dbReference type="Proteomes" id="UP000005238"/>
    </source>
</evidence>
<name>H3HBJ8_PHYRM</name>
<dbReference type="Proteomes" id="UP000005238">
    <property type="component" value="Unassembled WGS sequence"/>
</dbReference>
<reference evidence="3" key="2">
    <citation type="submission" date="2015-06" db="UniProtKB">
        <authorList>
            <consortium name="EnsemblProtists"/>
        </authorList>
    </citation>
    <scope>IDENTIFICATION</scope>
    <source>
        <strain evidence="3">Pr102</strain>
    </source>
</reference>
<dbReference type="Gene3D" id="3.30.40.240">
    <property type="entry name" value="Transglutaminase elicitor, body domain"/>
    <property type="match status" value="1"/>
</dbReference>
<dbReference type="EMBL" id="DS566011">
    <property type="status" value="NOT_ANNOTATED_CDS"/>
    <property type="molecule type" value="Genomic_DNA"/>
</dbReference>
<dbReference type="eggNOG" id="ENOG502QWF5">
    <property type="taxonomic scope" value="Eukaryota"/>
</dbReference>
<feature type="region of interest" description="Disordered" evidence="1">
    <location>
        <begin position="77"/>
        <end position="107"/>
    </location>
</feature>
<dbReference type="VEuPathDB" id="FungiDB:KRP22_6937"/>
<evidence type="ECO:0008006" key="5">
    <source>
        <dbReference type="Google" id="ProtNLM"/>
    </source>
</evidence>
<dbReference type="InterPro" id="IPR032048">
    <property type="entry name" value="TGase_elicitor"/>
</dbReference>
<dbReference type="OMA" id="WMIETFE"/>